<dbReference type="Gene3D" id="1.20.1280.50">
    <property type="match status" value="1"/>
</dbReference>
<evidence type="ECO:0008006" key="3">
    <source>
        <dbReference type="Google" id="ProtNLM"/>
    </source>
</evidence>
<dbReference type="EMBL" id="JAWWNJ010000004">
    <property type="protein sequence ID" value="KAK7058040.1"/>
    <property type="molecule type" value="Genomic_DNA"/>
</dbReference>
<sequence length="406" mass="45142">APSSATSMKSPFQHLLHTNTALTNVQRVSILELLRHPQEELSQLTRHISLLETPSDDATRRRAELIAFIDPHLTLLAPINCLPDDIMREIFLHALDGTECLRIRYEALPVTLCRVSRYWRNLALTTPRLWASMEISFQQIREPQSLLKLAGVIDQWIERSGGVPLDITLDSSALICDLNLSPIFTLLVTISHRWRNIQLPGECSHYFAALTPEDVPLLESFTLGGEAIEVGIAKPLGLLGTSSLRRLVSPYGTQTYDGTISLGGLTNLTLSTLAIFAENVLVLLAHCPHIEVCTLLLVDLTLSEQKSCDGPLTLSKLRQLSVTYTTVSRWQRTYFFDSIAFPALRSLDLDCVNAFAYGTPRQALLPLALVRGLERLCIGILRICSTLLHSALADIPNLQKLHLKSE</sequence>
<feature type="non-terminal residue" evidence="1">
    <location>
        <position position="406"/>
    </location>
</feature>
<accession>A0AAW0E2N1</accession>
<evidence type="ECO:0000313" key="2">
    <source>
        <dbReference type="Proteomes" id="UP001362999"/>
    </source>
</evidence>
<protein>
    <recommendedName>
        <fullName evidence="3">F-box domain-containing protein</fullName>
    </recommendedName>
</protein>
<gene>
    <name evidence="1" type="ORF">R3P38DRAFT_2361542</name>
</gene>
<keyword evidence="2" id="KW-1185">Reference proteome</keyword>
<dbReference type="AlphaFoldDB" id="A0AAW0E2N1"/>
<proteinExistence type="predicted"/>
<dbReference type="Proteomes" id="UP001362999">
    <property type="component" value="Unassembled WGS sequence"/>
</dbReference>
<name>A0AAW0E2N1_9AGAR</name>
<reference evidence="1 2" key="1">
    <citation type="journal article" date="2024" name="J Genomics">
        <title>Draft genome sequencing and assembly of Favolaschia claudopus CIRM-BRFM 2984 isolated from oak limbs.</title>
        <authorList>
            <person name="Navarro D."/>
            <person name="Drula E."/>
            <person name="Chaduli D."/>
            <person name="Cazenave R."/>
            <person name="Ahrendt S."/>
            <person name="Wang J."/>
            <person name="Lipzen A."/>
            <person name="Daum C."/>
            <person name="Barry K."/>
            <person name="Grigoriev I.V."/>
            <person name="Favel A."/>
            <person name="Rosso M.N."/>
            <person name="Martin F."/>
        </authorList>
    </citation>
    <scope>NUCLEOTIDE SEQUENCE [LARGE SCALE GENOMIC DNA]</scope>
    <source>
        <strain evidence="1 2">CIRM-BRFM 2984</strain>
    </source>
</reference>
<evidence type="ECO:0000313" key="1">
    <source>
        <dbReference type="EMBL" id="KAK7058040.1"/>
    </source>
</evidence>
<organism evidence="1 2">
    <name type="scientific">Favolaschia claudopus</name>
    <dbReference type="NCBI Taxonomy" id="2862362"/>
    <lineage>
        <taxon>Eukaryota</taxon>
        <taxon>Fungi</taxon>
        <taxon>Dikarya</taxon>
        <taxon>Basidiomycota</taxon>
        <taxon>Agaricomycotina</taxon>
        <taxon>Agaricomycetes</taxon>
        <taxon>Agaricomycetidae</taxon>
        <taxon>Agaricales</taxon>
        <taxon>Marasmiineae</taxon>
        <taxon>Mycenaceae</taxon>
        <taxon>Favolaschia</taxon>
    </lineage>
</organism>
<feature type="non-terminal residue" evidence="1">
    <location>
        <position position="1"/>
    </location>
</feature>
<comment type="caution">
    <text evidence="1">The sequence shown here is derived from an EMBL/GenBank/DDBJ whole genome shotgun (WGS) entry which is preliminary data.</text>
</comment>